<comment type="caution">
    <text evidence="3">The sequence shown here is derived from an EMBL/GenBank/DDBJ whole genome shotgun (WGS) entry which is preliminary data.</text>
</comment>
<evidence type="ECO:0000313" key="4">
    <source>
        <dbReference type="Proteomes" id="UP001203852"/>
    </source>
</evidence>
<dbReference type="PANTHER" id="PTHR42877">
    <property type="entry name" value="L-ORNITHINE N(5)-MONOOXYGENASE-RELATED"/>
    <property type="match status" value="1"/>
</dbReference>
<dbReference type="EMBL" id="MU404353">
    <property type="protein sequence ID" value="KAI1614617.1"/>
    <property type="molecule type" value="Genomic_DNA"/>
</dbReference>
<dbReference type="Pfam" id="PF13450">
    <property type="entry name" value="NAD_binding_8"/>
    <property type="match status" value="1"/>
</dbReference>
<comment type="cofactor">
    <cofactor evidence="1">
        <name>FAD</name>
        <dbReference type="ChEBI" id="CHEBI:57692"/>
    </cofactor>
</comment>
<organism evidence="3 4">
    <name type="scientific">Exophiala viscosa</name>
    <dbReference type="NCBI Taxonomy" id="2486360"/>
    <lineage>
        <taxon>Eukaryota</taxon>
        <taxon>Fungi</taxon>
        <taxon>Dikarya</taxon>
        <taxon>Ascomycota</taxon>
        <taxon>Pezizomycotina</taxon>
        <taxon>Eurotiomycetes</taxon>
        <taxon>Chaetothyriomycetidae</taxon>
        <taxon>Chaetothyriales</taxon>
        <taxon>Herpotrichiellaceae</taxon>
        <taxon>Exophiala</taxon>
    </lineage>
</organism>
<evidence type="ECO:0000256" key="1">
    <source>
        <dbReference type="ARBA" id="ARBA00001974"/>
    </source>
</evidence>
<evidence type="ECO:0000256" key="2">
    <source>
        <dbReference type="ARBA" id="ARBA00010139"/>
    </source>
</evidence>
<keyword evidence="4" id="KW-1185">Reference proteome</keyword>
<dbReference type="Gene3D" id="3.50.50.60">
    <property type="entry name" value="FAD/NAD(P)-binding domain"/>
    <property type="match status" value="3"/>
</dbReference>
<gene>
    <name evidence="3" type="ORF">EDD36DRAFT_495626</name>
</gene>
<dbReference type="AlphaFoldDB" id="A0AAN6IE54"/>
<reference evidence="3" key="1">
    <citation type="journal article" date="2022" name="bioRxiv">
        <title>Deciphering the potential niche of two novel black yeast fungi from a biological soil crust based on their genomes, phenotypes, and melanin regulation.</title>
        <authorList>
            <consortium name="DOE Joint Genome Institute"/>
            <person name="Carr E.C."/>
            <person name="Barton Q."/>
            <person name="Grambo S."/>
            <person name="Sullivan M."/>
            <person name="Renfro C.M."/>
            <person name="Kuo A."/>
            <person name="Pangilinan J."/>
            <person name="Lipzen A."/>
            <person name="Keymanesh K."/>
            <person name="Savage E."/>
            <person name="Barry K."/>
            <person name="Grigoriev I.V."/>
            <person name="Riekhof W.R."/>
            <person name="Harris S.S."/>
        </authorList>
    </citation>
    <scope>NUCLEOTIDE SEQUENCE</scope>
    <source>
        <strain evidence="3">JF 03-4F</strain>
    </source>
</reference>
<dbReference type="PANTHER" id="PTHR42877:SF12">
    <property type="entry name" value="MONOOXYGENASE"/>
    <property type="match status" value="1"/>
</dbReference>
<dbReference type="InterPro" id="IPR036188">
    <property type="entry name" value="FAD/NAD-bd_sf"/>
</dbReference>
<evidence type="ECO:0000313" key="3">
    <source>
        <dbReference type="EMBL" id="KAI1614617.1"/>
    </source>
</evidence>
<accession>A0AAN6IE54</accession>
<dbReference type="Proteomes" id="UP001203852">
    <property type="component" value="Unassembled WGS sequence"/>
</dbReference>
<proteinExistence type="inferred from homology"/>
<sequence length="628" mass="71156">MANEATGYFRRVAEDGQLGTATAAYEQRDQLAYQLSRVPFKSPRPIKMIVAGAGISGLSMAHEIEAGNRMKAVTLTVYEKNPGIGGTWYENRYPGCACDIPVHNYQFSWAPNPYFENYYATSGEIRQYLEDVVDQHGLRRYLKLSHKVVGAKWIEERMKWQVEVERTHHRDRSTSIAGETANQQPERFIDECDVFISCTGWLNDWKWPSIPNREVFEGELLHSAIWPENHRFNPNQTVALIGNGSSGIQILSAIVNQVKKIYVFLRTPTWISGGYAQKFARQEGANYAFDEEQKKRWAENPDEYYAYRVEVESELNSRMRMYIRNGKEQASAKLATSELMSKRLAGRPDLIKLLLPEYAVGCRRPTPGNGYLEALCSDKVEVVWGEIDSFTRTGLCTADGREVSADSIICATGFNVAFAPRFPIIGQNNVNLREKWVVNPQAYLSVTTTDMPNYFVYLGPGAPVGHGSMISSIEFITAYISDLVRKLQTENYGYVRPNPESVEFWQRQSLSWLEQTSYNSPCTSTYKNGVKDGPLVSLHGGTRLHFFQLLLTKRYEDFDWVSLCPDPSMKFAWLAGGFTLEEAERAQKLARGVDEFEDISWFFPPAGPKGIIKPRQALNGENATENTP</sequence>
<dbReference type="SUPFAM" id="SSF51905">
    <property type="entry name" value="FAD/NAD(P)-binding domain"/>
    <property type="match status" value="1"/>
</dbReference>
<comment type="similarity">
    <text evidence="2">Belongs to the FAD-binding monooxygenase family.</text>
</comment>
<dbReference type="InterPro" id="IPR051209">
    <property type="entry name" value="FAD-bind_Monooxygenase_sf"/>
</dbReference>
<protein>
    <submittedName>
        <fullName evidence="3">MoxY</fullName>
    </submittedName>
</protein>
<name>A0AAN6IE54_9EURO</name>